<feature type="transmembrane region" description="Helical" evidence="1">
    <location>
        <begin position="48"/>
        <end position="67"/>
    </location>
</feature>
<comment type="caution">
    <text evidence="2">The sequence shown here is derived from an EMBL/GenBank/DDBJ whole genome shotgun (WGS) entry which is preliminary data.</text>
</comment>
<name>U2YD84_9EURY</name>
<feature type="transmembrane region" description="Helical" evidence="1">
    <location>
        <begin position="79"/>
        <end position="99"/>
    </location>
</feature>
<proteinExistence type="predicted"/>
<dbReference type="RefSeq" id="WP_020221513.1">
    <property type="nucleotide sequence ID" value="NZ_BANO01000069.1"/>
</dbReference>
<keyword evidence="1" id="KW-0472">Membrane</keyword>
<dbReference type="Proteomes" id="UP000016986">
    <property type="component" value="Unassembled WGS sequence"/>
</dbReference>
<protein>
    <submittedName>
        <fullName evidence="2">Uncharacterized protein</fullName>
    </submittedName>
</protein>
<dbReference type="eggNOG" id="arCOG10376">
    <property type="taxonomic scope" value="Archaea"/>
</dbReference>
<keyword evidence="1" id="KW-0812">Transmembrane</keyword>
<gene>
    <name evidence="2" type="ORF">MBEHAL_0381</name>
</gene>
<evidence type="ECO:0000313" key="2">
    <source>
        <dbReference type="EMBL" id="GAD51621.1"/>
    </source>
</evidence>
<keyword evidence="1" id="KW-1133">Transmembrane helix</keyword>
<evidence type="ECO:0000313" key="3">
    <source>
        <dbReference type="Proteomes" id="UP000016986"/>
    </source>
</evidence>
<accession>U2YD84</accession>
<dbReference type="OrthoDB" id="269142at2157"/>
<evidence type="ECO:0000256" key="1">
    <source>
        <dbReference type="SAM" id="Phobius"/>
    </source>
</evidence>
<reference evidence="2 3" key="1">
    <citation type="submission" date="2013-09" db="EMBL/GenBank/DDBJ databases">
        <title>Whole genome sequencing of Halarchaeum acidiphilum strain MH1-52-1.</title>
        <authorList>
            <person name="Shimane Y."/>
            <person name="Minegishi H."/>
            <person name="Nishi S."/>
            <person name="Echigo A."/>
            <person name="Shuto A."/>
            <person name="Konishi M."/>
            <person name="Ito T."/>
            <person name="Ohkuma M."/>
            <person name="Ohta Y."/>
            <person name="Nagano Y."/>
            <person name="Tsubouchi T."/>
            <person name="Mori K."/>
            <person name="Usui K."/>
            <person name="Kamekura M."/>
            <person name="Usami R."/>
            <person name="Takaki Y."/>
            <person name="Hatada Y."/>
        </authorList>
    </citation>
    <scope>NUCLEOTIDE SEQUENCE [LARGE SCALE GENOMIC DNA]</scope>
    <source>
        <strain evidence="2 3">JCM 16109</strain>
    </source>
</reference>
<keyword evidence="3" id="KW-1185">Reference proteome</keyword>
<sequence length="181" mass="20133">MPAIESFATKRGTARFEDGSLVFDESVRGYLRALYRDYWRGETWWRKAIFLGYVCWLAVAIGWSATVLRDALQSGGDQIWAAGGAGVVAALLLALWIANSLRGYRAPDRLALDRIESVAATRGEKGLTRPRLVITYRDDGATRKRRVSLPSLLTPDGGETYDRAVRAFAERGFDVDADDEK</sequence>
<dbReference type="AlphaFoldDB" id="U2YD84"/>
<dbReference type="EMBL" id="BATA01000005">
    <property type="protein sequence ID" value="GAD51621.1"/>
    <property type="molecule type" value="Genomic_DNA"/>
</dbReference>
<organism evidence="2 3">
    <name type="scientific">Halarchaeum acidiphilum MH1-52-1</name>
    <dbReference type="NCBI Taxonomy" id="1261545"/>
    <lineage>
        <taxon>Archaea</taxon>
        <taxon>Methanobacteriati</taxon>
        <taxon>Methanobacteriota</taxon>
        <taxon>Stenosarchaea group</taxon>
        <taxon>Halobacteria</taxon>
        <taxon>Halobacteriales</taxon>
        <taxon>Halobacteriaceae</taxon>
    </lineage>
</organism>